<evidence type="ECO:0000256" key="2">
    <source>
        <dbReference type="ARBA" id="ARBA00022763"/>
    </source>
</evidence>
<keyword evidence="1 6" id="KW-0963">Cytoplasm</keyword>
<dbReference type="GO" id="GO:0048476">
    <property type="term" value="C:Holliday junction resolvase complex"/>
    <property type="evidence" value="ECO:0007669"/>
    <property type="project" value="UniProtKB-UniRule"/>
</dbReference>
<feature type="region of interest" description="Domain I" evidence="6">
    <location>
        <begin position="1"/>
        <end position="64"/>
    </location>
</feature>
<evidence type="ECO:0000256" key="6">
    <source>
        <dbReference type="HAMAP-Rule" id="MF_00031"/>
    </source>
</evidence>
<comment type="domain">
    <text evidence="6">Has three domains with a flexible linker between the domains II and III and assumes an 'L' shape. Domain III is highly mobile and contacts RuvB.</text>
</comment>
<organism evidence="8 9">
    <name type="scientific">Methylacidimicrobium tartarophylax</name>
    <dbReference type="NCBI Taxonomy" id="1041768"/>
    <lineage>
        <taxon>Bacteria</taxon>
        <taxon>Pseudomonadati</taxon>
        <taxon>Verrucomicrobiota</taxon>
        <taxon>Methylacidimicrobium</taxon>
    </lineage>
</organism>
<dbReference type="Pfam" id="PF01330">
    <property type="entry name" value="RuvA_N"/>
    <property type="match status" value="1"/>
</dbReference>
<dbReference type="SUPFAM" id="SSF46929">
    <property type="entry name" value="DNA helicase RuvA subunit, C-terminal domain"/>
    <property type="match status" value="1"/>
</dbReference>
<feature type="region of interest" description="Domain III" evidence="6">
    <location>
        <begin position="154"/>
        <end position="203"/>
    </location>
</feature>
<evidence type="ECO:0000259" key="7">
    <source>
        <dbReference type="SMART" id="SM00278"/>
    </source>
</evidence>
<dbReference type="GO" id="GO:0005524">
    <property type="term" value="F:ATP binding"/>
    <property type="evidence" value="ECO:0007669"/>
    <property type="project" value="InterPro"/>
</dbReference>
<dbReference type="Pfam" id="PF07499">
    <property type="entry name" value="RuvA_C"/>
    <property type="match status" value="1"/>
</dbReference>
<dbReference type="SMART" id="SM00278">
    <property type="entry name" value="HhH1"/>
    <property type="match status" value="2"/>
</dbReference>
<accession>A0A5E6MDK7</accession>
<reference evidence="8 9" key="1">
    <citation type="submission" date="2019-09" db="EMBL/GenBank/DDBJ databases">
        <authorList>
            <person name="Cremers G."/>
        </authorList>
    </citation>
    <scope>NUCLEOTIDE SEQUENCE [LARGE SCALE GENOMIC DNA]</scope>
    <source>
        <strain evidence="8">4A</strain>
    </source>
</reference>
<dbReference type="Gene3D" id="1.10.8.10">
    <property type="entry name" value="DNA helicase RuvA subunit, C-terminal domain"/>
    <property type="match status" value="1"/>
</dbReference>
<keyword evidence="8" id="KW-0347">Helicase</keyword>
<dbReference type="CDD" id="cd14332">
    <property type="entry name" value="UBA_RuvA_C"/>
    <property type="match status" value="1"/>
</dbReference>
<keyword evidence="2 6" id="KW-0227">DNA damage</keyword>
<comment type="function">
    <text evidence="6">The RuvA-RuvB-RuvC complex processes Holliday junction (HJ) DNA during genetic recombination and DNA repair, while the RuvA-RuvB complex plays an important role in the rescue of blocked DNA replication forks via replication fork reversal (RFR). RuvA specifically binds to HJ cruciform DNA, conferring on it an open structure. The RuvB hexamer acts as an ATP-dependent pump, pulling dsDNA into and through the RuvAB complex. HJ branch migration allows RuvC to scan DNA until it finds its consensus sequence, where it cleaves and resolves the cruciform DNA.</text>
</comment>
<dbReference type="Gene3D" id="2.40.50.140">
    <property type="entry name" value="Nucleic acid-binding proteins"/>
    <property type="match status" value="1"/>
</dbReference>
<dbReference type="AlphaFoldDB" id="A0A5E6MDK7"/>
<dbReference type="Proteomes" id="UP000334923">
    <property type="component" value="Unassembled WGS sequence"/>
</dbReference>
<dbReference type="InterPro" id="IPR011114">
    <property type="entry name" value="RuvA_C"/>
</dbReference>
<keyword evidence="8" id="KW-0067">ATP-binding</keyword>
<dbReference type="GO" id="GO:0009378">
    <property type="term" value="F:four-way junction helicase activity"/>
    <property type="evidence" value="ECO:0007669"/>
    <property type="project" value="InterPro"/>
</dbReference>
<feature type="domain" description="Helix-hairpin-helix DNA-binding motif class 1" evidence="7">
    <location>
        <begin position="74"/>
        <end position="93"/>
    </location>
</feature>
<dbReference type="GO" id="GO:0016787">
    <property type="term" value="F:hydrolase activity"/>
    <property type="evidence" value="ECO:0007669"/>
    <property type="project" value="UniProtKB-KW"/>
</dbReference>
<keyword evidence="5 6" id="KW-0234">DNA repair</keyword>
<comment type="similarity">
    <text evidence="6">Belongs to the RuvA family.</text>
</comment>
<dbReference type="InterPro" id="IPR012340">
    <property type="entry name" value="NA-bd_OB-fold"/>
</dbReference>
<dbReference type="GO" id="GO:0000400">
    <property type="term" value="F:four-way junction DNA binding"/>
    <property type="evidence" value="ECO:0007669"/>
    <property type="project" value="UniProtKB-UniRule"/>
</dbReference>
<dbReference type="NCBIfam" id="TIGR00084">
    <property type="entry name" value="ruvA"/>
    <property type="match status" value="1"/>
</dbReference>
<dbReference type="InterPro" id="IPR000085">
    <property type="entry name" value="RuvA"/>
</dbReference>
<dbReference type="GO" id="GO:0006281">
    <property type="term" value="P:DNA repair"/>
    <property type="evidence" value="ECO:0007669"/>
    <property type="project" value="UniProtKB-UniRule"/>
</dbReference>
<dbReference type="SUPFAM" id="SSF50249">
    <property type="entry name" value="Nucleic acid-binding proteins"/>
    <property type="match status" value="1"/>
</dbReference>
<comment type="subunit">
    <text evidence="6">Homotetramer. Forms an RuvA(8)-RuvB(12)-Holliday junction (HJ) complex. HJ DNA is sandwiched between 2 RuvA tetramers; dsDNA enters through RuvA and exits via RuvB. An RuvB hexamer assembles on each DNA strand where it exits the tetramer. Each RuvB hexamer is contacted by two RuvA subunits (via domain III) on 2 adjacent RuvB subunits; this complex drives branch migration. In the full resolvosome a probable DNA-RuvA(4)-RuvB(12)-RuvC(2) complex forms which resolves the HJ.</text>
</comment>
<dbReference type="SUPFAM" id="SSF47781">
    <property type="entry name" value="RuvA domain 2-like"/>
    <property type="match status" value="1"/>
</dbReference>
<dbReference type="GO" id="GO:0005737">
    <property type="term" value="C:cytoplasm"/>
    <property type="evidence" value="ECO:0007669"/>
    <property type="project" value="UniProtKB-SubCell"/>
</dbReference>
<evidence type="ECO:0000256" key="5">
    <source>
        <dbReference type="ARBA" id="ARBA00023204"/>
    </source>
</evidence>
<protein>
    <recommendedName>
        <fullName evidence="6">Holliday junction branch migration complex subunit RuvA</fullName>
    </recommendedName>
</protein>
<name>A0A5E6MDK7_9BACT</name>
<evidence type="ECO:0000256" key="3">
    <source>
        <dbReference type="ARBA" id="ARBA00023125"/>
    </source>
</evidence>
<keyword evidence="8" id="KW-0547">Nucleotide-binding</keyword>
<dbReference type="InterPro" id="IPR036267">
    <property type="entry name" value="RuvA_C_sf"/>
</dbReference>
<dbReference type="EMBL" id="CABFVA020000065">
    <property type="protein sequence ID" value="VVM06361.1"/>
    <property type="molecule type" value="Genomic_DNA"/>
</dbReference>
<evidence type="ECO:0000313" key="9">
    <source>
        <dbReference type="Proteomes" id="UP000334923"/>
    </source>
</evidence>
<dbReference type="HAMAP" id="MF_00031">
    <property type="entry name" value="DNA_HJ_migration_RuvA"/>
    <property type="match status" value="1"/>
</dbReference>
<gene>
    <name evidence="6 8" type="primary">ruvA</name>
    <name evidence="8" type="ORF">MAMT_01153</name>
</gene>
<dbReference type="GO" id="GO:0009379">
    <property type="term" value="C:Holliday junction helicase complex"/>
    <property type="evidence" value="ECO:0007669"/>
    <property type="project" value="InterPro"/>
</dbReference>
<proteinExistence type="inferred from homology"/>
<evidence type="ECO:0000256" key="1">
    <source>
        <dbReference type="ARBA" id="ARBA00022490"/>
    </source>
</evidence>
<dbReference type="InterPro" id="IPR010994">
    <property type="entry name" value="RuvA_2-like"/>
</dbReference>
<sequence length="203" mass="22041">MIGYLRGQLIRSSPAKVCLEVQGLGFELFVSLSSYQRLPAPPAEVQLFTRIQVQEKGIELYGFAGEEERALFSLLVDHVPGIGPRTALSVLGAASPEELRGAVARGDQAWLSRIKGVGKKTAERLIVELRDRFPEVDADLGTVRKPLGEDSIGKDARLALLALGYREAEAEKAVRQARERLPVAGVEELIREALRGSGGKAAR</sequence>
<dbReference type="InterPro" id="IPR003583">
    <property type="entry name" value="Hlx-hairpin-Hlx_DNA-bd_motif"/>
</dbReference>
<dbReference type="Gene3D" id="1.10.150.20">
    <property type="entry name" value="5' to 3' exonuclease, C-terminal subdomain"/>
    <property type="match status" value="1"/>
</dbReference>
<keyword evidence="9" id="KW-1185">Reference proteome</keyword>
<dbReference type="GO" id="GO:0006310">
    <property type="term" value="P:DNA recombination"/>
    <property type="evidence" value="ECO:0007669"/>
    <property type="project" value="UniProtKB-UniRule"/>
</dbReference>
<keyword evidence="3 6" id="KW-0238">DNA-binding</keyword>
<evidence type="ECO:0000313" key="8">
    <source>
        <dbReference type="EMBL" id="VVM06361.1"/>
    </source>
</evidence>
<comment type="caution">
    <text evidence="6">Lacks conserved residue(s) required for the propagation of feature annotation.</text>
</comment>
<dbReference type="RefSeq" id="WP_178086935.1">
    <property type="nucleotide sequence ID" value="NZ_CABFVA020000065.1"/>
</dbReference>
<comment type="subcellular location">
    <subcellularLocation>
        <location evidence="6">Cytoplasm</location>
    </subcellularLocation>
</comment>
<evidence type="ECO:0000256" key="4">
    <source>
        <dbReference type="ARBA" id="ARBA00023172"/>
    </source>
</evidence>
<keyword evidence="4 6" id="KW-0233">DNA recombination</keyword>
<feature type="domain" description="Helix-hairpin-helix DNA-binding motif class 1" evidence="7">
    <location>
        <begin position="109"/>
        <end position="128"/>
    </location>
</feature>
<dbReference type="InterPro" id="IPR013849">
    <property type="entry name" value="DNA_helicase_Holl-junc_RuvA_I"/>
</dbReference>
<keyword evidence="8" id="KW-0378">Hydrolase</keyword>
<dbReference type="Pfam" id="PF14520">
    <property type="entry name" value="HHH_5"/>
    <property type="match status" value="1"/>
</dbReference>